<dbReference type="GO" id="GO:0051315">
    <property type="term" value="P:attachment of mitotic spindle microtubules to kinetochore"/>
    <property type="evidence" value="ECO:0007669"/>
    <property type="project" value="UniProtKB-ARBA"/>
</dbReference>
<dbReference type="Gene3D" id="1.25.10.10">
    <property type="entry name" value="Leucine-rich Repeat Variant"/>
    <property type="match status" value="2"/>
</dbReference>
<dbReference type="GO" id="GO:0000776">
    <property type="term" value="C:kinetochore"/>
    <property type="evidence" value="ECO:0007669"/>
    <property type="project" value="UniProtKB-ARBA"/>
</dbReference>
<dbReference type="InterPro" id="IPR034085">
    <property type="entry name" value="TOG"/>
</dbReference>
<dbReference type="GO" id="GO:0030951">
    <property type="term" value="P:establishment or maintenance of microtubule cytoskeleton polarity"/>
    <property type="evidence" value="ECO:0007669"/>
    <property type="project" value="InterPro"/>
</dbReference>
<dbReference type="GO" id="GO:0051010">
    <property type="term" value="F:microtubule plus-end binding"/>
    <property type="evidence" value="ECO:0007669"/>
    <property type="project" value="InterPro"/>
</dbReference>
<evidence type="ECO:0000256" key="3">
    <source>
        <dbReference type="ARBA" id="ARBA00022737"/>
    </source>
</evidence>
<dbReference type="Pfam" id="PF21041">
    <property type="entry name" value="XMAP215_CLASP_TOG"/>
    <property type="match status" value="1"/>
</dbReference>
<feature type="compositionally biased region" description="Low complexity" evidence="6">
    <location>
        <begin position="736"/>
        <end position="749"/>
    </location>
</feature>
<dbReference type="GO" id="GO:0061863">
    <property type="term" value="F:microtubule plus end polymerase"/>
    <property type="evidence" value="ECO:0007669"/>
    <property type="project" value="InterPro"/>
</dbReference>
<dbReference type="EMBL" id="KV454215">
    <property type="protein sequence ID" value="ODQ56866.1"/>
    <property type="molecule type" value="Genomic_DNA"/>
</dbReference>
<name>A0A1E3NUR1_WICAA</name>
<evidence type="ECO:0000313" key="8">
    <source>
        <dbReference type="EMBL" id="ODQ56866.1"/>
    </source>
</evidence>
<evidence type="ECO:0000256" key="2">
    <source>
        <dbReference type="ARBA" id="ARBA00022490"/>
    </source>
</evidence>
<dbReference type="RefSeq" id="XP_019036073.1">
    <property type="nucleotide sequence ID" value="XM_019186033.1"/>
</dbReference>
<dbReference type="GeneID" id="30203279"/>
<evidence type="ECO:0000256" key="6">
    <source>
        <dbReference type="SAM" id="MobiDB-lite"/>
    </source>
</evidence>
<feature type="region of interest" description="Disordered" evidence="6">
    <location>
        <begin position="830"/>
        <end position="850"/>
    </location>
</feature>
<feature type="domain" description="TOG" evidence="7">
    <location>
        <begin position="1"/>
        <end position="234"/>
    </location>
</feature>
<evidence type="ECO:0000256" key="1">
    <source>
        <dbReference type="ARBA" id="ARBA00004317"/>
    </source>
</evidence>
<keyword evidence="5" id="KW-0175">Coiled coil</keyword>
<dbReference type="PANTHER" id="PTHR12609">
    <property type="entry name" value="MICROTUBULE ASSOCIATED PROTEIN XMAP215"/>
    <property type="match status" value="1"/>
</dbReference>
<feature type="compositionally biased region" description="Polar residues" evidence="6">
    <location>
        <begin position="800"/>
        <end position="809"/>
    </location>
</feature>
<dbReference type="STRING" id="683960.A0A1E3NUR1"/>
<dbReference type="OrthoDB" id="205662at2759"/>
<feature type="region of interest" description="Disordered" evidence="6">
    <location>
        <begin position="232"/>
        <end position="264"/>
    </location>
</feature>
<feature type="domain" description="TOG" evidence="7">
    <location>
        <begin position="279"/>
        <end position="511"/>
    </location>
</feature>
<dbReference type="GO" id="GO:1990571">
    <property type="term" value="P:meiotic centromere clustering"/>
    <property type="evidence" value="ECO:0007669"/>
    <property type="project" value="UniProtKB-ARBA"/>
</dbReference>
<dbReference type="GO" id="GO:0099070">
    <property type="term" value="C:static microtubule bundle"/>
    <property type="evidence" value="ECO:0007669"/>
    <property type="project" value="UniProtKB-ARBA"/>
</dbReference>
<dbReference type="InterPro" id="IPR048492">
    <property type="entry name" value="Stu2_CTS"/>
</dbReference>
<feature type="compositionally biased region" description="Low complexity" evidence="6">
    <location>
        <begin position="551"/>
        <end position="565"/>
    </location>
</feature>
<accession>A0A1E3NUR1</accession>
<dbReference type="InterPro" id="IPR048491">
    <property type="entry name" value="XMAP215_CLASP_TOG"/>
</dbReference>
<dbReference type="Proteomes" id="UP000094112">
    <property type="component" value="Unassembled WGS sequence"/>
</dbReference>
<feature type="compositionally biased region" description="Polar residues" evidence="6">
    <location>
        <begin position="247"/>
        <end position="258"/>
    </location>
</feature>
<keyword evidence="2" id="KW-0963">Cytoplasm</keyword>
<feature type="region of interest" description="Disordered" evidence="6">
    <location>
        <begin position="728"/>
        <end position="810"/>
    </location>
</feature>
<dbReference type="GO" id="GO:0005881">
    <property type="term" value="C:cytoplasmic microtubule"/>
    <property type="evidence" value="ECO:0007669"/>
    <property type="project" value="UniProtKB-ARBA"/>
</dbReference>
<evidence type="ECO:0000313" key="9">
    <source>
        <dbReference type="Proteomes" id="UP000094112"/>
    </source>
</evidence>
<proteinExistence type="predicted"/>
<feature type="compositionally biased region" description="Polar residues" evidence="6">
    <location>
        <begin position="761"/>
        <end position="783"/>
    </location>
</feature>
<dbReference type="Pfam" id="PF23271">
    <property type="entry name" value="HEAT_GCN1"/>
    <property type="match status" value="1"/>
</dbReference>
<dbReference type="GO" id="GO:0044732">
    <property type="term" value="C:mitotic spindle pole body"/>
    <property type="evidence" value="ECO:0007669"/>
    <property type="project" value="UniProtKB-ARBA"/>
</dbReference>
<dbReference type="SMART" id="SM01349">
    <property type="entry name" value="TOG"/>
    <property type="match status" value="2"/>
</dbReference>
<comment type="subcellular location">
    <subcellularLocation>
        <location evidence="1">Cytoplasm</location>
        <location evidence="1">Cytoskeleton</location>
        <location evidence="1">Microtubule organizing center</location>
        <location evidence="1">Spindle pole body</location>
    </subcellularLocation>
</comment>
<feature type="compositionally biased region" description="Low complexity" evidence="6">
    <location>
        <begin position="512"/>
        <end position="538"/>
    </location>
</feature>
<feature type="coiled-coil region" evidence="5">
    <location>
        <begin position="693"/>
        <end position="727"/>
    </location>
</feature>
<dbReference type="InterPro" id="IPR045110">
    <property type="entry name" value="XMAP215"/>
</dbReference>
<evidence type="ECO:0000256" key="5">
    <source>
        <dbReference type="SAM" id="Coils"/>
    </source>
</evidence>
<dbReference type="InterPro" id="IPR016024">
    <property type="entry name" value="ARM-type_fold"/>
</dbReference>
<feature type="compositionally biased region" description="Low complexity" evidence="6">
    <location>
        <begin position="604"/>
        <end position="617"/>
    </location>
</feature>
<sequence>MSDEQPDYSKLPLEERLVHKVWKARLEAYQEITKDFEKSPNEESDVFTPFLSNPELFKKIVTDSNVVAQESGIAALNAFLEFGGPRGAMKLRSQVVTGLCEKGLSSSRAGTKQKTIDALLWLIELDIPDPVIEQMIPSLSARLPKLVSGTVKALADIYTAFGAQTISPKLVLPSLPKLFSHADRTVRAETSNLTVELYKWMGPALEQVLFAELKPVQQKDLAAAFEKVKDDKPTQTRLLRSQREAMESQTAQKESNNEGADDDIVMGDTEEAGQLDAYDLMDPVDVLSKMPTDLATKIAAPKWKDRLDVMNEVHQAINVIKLADDDYLELVRIFAKCLKDVNIQVASVAANCIDCLAKGLRKKFHKYYQIVLNPLLERSKEKKQSVLDALNGALDAVFESTSLSDILTDTLEAMKHKTPQVRLASSQYLIRCLKETKTAPTKPEIESIITTSIKLVGDTLPGVRTNGFEVVGTLMKITGERELNPYLEKVDDIKKNKIKEFYDVAEVKSKVTAPKPKAAAPSKPTSSTSSSKTPSKAASIKRKSLVAPKASSISKSTLGSTSSLQQKKKPLTGSSTIPSKRGPTSPLKNDPASTRIGALGNRGLTGRSLQSSTSSTLNNVPSIKQDSGLNDAERAELEDLRIQKQSWLKEREKLNWQVQESIAESSRLMTEIQTISNNSDRLNEQHTNDVMTIKSKETQLQRANSDLEISRLKISQLESEIMLLKKQRSSTMNTFSTSNGLDLSSSSSLENERPRQYAPLQESNGVRSSVNSEFSAKSPTLDNIDQKVGNLSIDNDQKENNGLSRTMLDTNDESWRRAAEVTSQLKARIEKMKAKSRNTNNIPSSSGYRS</sequence>
<dbReference type="FunFam" id="1.25.10.10:FF:000019">
    <property type="entry name" value="Cytoskeleton-associated protein 5"/>
    <property type="match status" value="1"/>
</dbReference>
<keyword evidence="4" id="KW-0206">Cytoskeleton</keyword>
<dbReference type="AlphaFoldDB" id="A0A1E3NUR1"/>
<dbReference type="InterPro" id="IPR011989">
    <property type="entry name" value="ARM-like"/>
</dbReference>
<dbReference type="Pfam" id="PF21042">
    <property type="entry name" value="Stu2_CTS"/>
    <property type="match status" value="1"/>
</dbReference>
<reference evidence="8 9" key="1">
    <citation type="journal article" date="2016" name="Proc. Natl. Acad. Sci. U.S.A.">
        <title>Comparative genomics of biotechnologically important yeasts.</title>
        <authorList>
            <person name="Riley R."/>
            <person name="Haridas S."/>
            <person name="Wolfe K.H."/>
            <person name="Lopes M.R."/>
            <person name="Hittinger C.T."/>
            <person name="Goeker M."/>
            <person name="Salamov A.A."/>
            <person name="Wisecaver J.H."/>
            <person name="Long T.M."/>
            <person name="Calvey C.H."/>
            <person name="Aerts A.L."/>
            <person name="Barry K.W."/>
            <person name="Choi C."/>
            <person name="Clum A."/>
            <person name="Coughlan A.Y."/>
            <person name="Deshpande S."/>
            <person name="Douglass A.P."/>
            <person name="Hanson S.J."/>
            <person name="Klenk H.-P."/>
            <person name="LaButti K.M."/>
            <person name="Lapidus A."/>
            <person name="Lindquist E.A."/>
            <person name="Lipzen A.M."/>
            <person name="Meier-Kolthoff J.P."/>
            <person name="Ohm R.A."/>
            <person name="Otillar R.P."/>
            <person name="Pangilinan J.L."/>
            <person name="Peng Y."/>
            <person name="Rokas A."/>
            <person name="Rosa C.A."/>
            <person name="Scheuner C."/>
            <person name="Sibirny A.A."/>
            <person name="Slot J.C."/>
            <person name="Stielow J.B."/>
            <person name="Sun H."/>
            <person name="Kurtzman C.P."/>
            <person name="Blackwell M."/>
            <person name="Grigoriev I.V."/>
            <person name="Jeffries T.W."/>
        </authorList>
    </citation>
    <scope>NUCLEOTIDE SEQUENCE [LARGE SCALE GENOMIC DNA]</scope>
    <source>
        <strain evidence="9">ATCC 58044 / CBS 1984 / NCYC 433 / NRRL Y-366-8</strain>
    </source>
</reference>
<evidence type="ECO:0000256" key="4">
    <source>
        <dbReference type="ARBA" id="ARBA00023212"/>
    </source>
</evidence>
<feature type="coiled-coil region" evidence="5">
    <location>
        <begin position="630"/>
        <end position="657"/>
    </location>
</feature>
<dbReference type="SUPFAM" id="SSF48371">
    <property type="entry name" value="ARM repeat"/>
    <property type="match status" value="1"/>
</dbReference>
<dbReference type="GO" id="GO:0046785">
    <property type="term" value="P:microtubule polymerization"/>
    <property type="evidence" value="ECO:0007669"/>
    <property type="project" value="InterPro"/>
</dbReference>
<feature type="compositionally biased region" description="Polar residues" evidence="6">
    <location>
        <begin position="837"/>
        <end position="850"/>
    </location>
</feature>
<feature type="region of interest" description="Disordered" evidence="6">
    <location>
        <begin position="512"/>
        <end position="626"/>
    </location>
</feature>
<dbReference type="InterPro" id="IPR057546">
    <property type="entry name" value="HEAT_GCN1"/>
</dbReference>
<dbReference type="GO" id="GO:1990498">
    <property type="term" value="C:mitotic spindle microtubule"/>
    <property type="evidence" value="ECO:0007669"/>
    <property type="project" value="UniProtKB-ARBA"/>
</dbReference>
<keyword evidence="3" id="KW-0677">Repeat</keyword>
<gene>
    <name evidence="8" type="ORF">WICANDRAFT_86288</name>
</gene>
<evidence type="ECO:0000259" key="7">
    <source>
        <dbReference type="SMART" id="SM01349"/>
    </source>
</evidence>
<keyword evidence="9" id="KW-1185">Reference proteome</keyword>
<dbReference type="GO" id="GO:0000022">
    <property type="term" value="P:mitotic spindle elongation"/>
    <property type="evidence" value="ECO:0007669"/>
    <property type="project" value="UniProtKB-ARBA"/>
</dbReference>
<protein>
    <recommendedName>
        <fullName evidence="7">TOG domain-containing protein</fullName>
    </recommendedName>
</protein>
<organism evidence="8 9">
    <name type="scientific">Wickerhamomyces anomalus (strain ATCC 58044 / CBS 1984 / NCYC 433 / NRRL Y-366-8)</name>
    <name type="common">Yeast</name>
    <name type="synonym">Hansenula anomala</name>
    <dbReference type="NCBI Taxonomy" id="683960"/>
    <lineage>
        <taxon>Eukaryota</taxon>
        <taxon>Fungi</taxon>
        <taxon>Dikarya</taxon>
        <taxon>Ascomycota</taxon>
        <taxon>Saccharomycotina</taxon>
        <taxon>Saccharomycetes</taxon>
        <taxon>Phaffomycetales</taxon>
        <taxon>Wickerhamomycetaceae</taxon>
        <taxon>Wickerhamomyces</taxon>
    </lineage>
</organism>